<dbReference type="Proteomes" id="UP001151088">
    <property type="component" value="Unassembled WGS sequence"/>
</dbReference>
<organism evidence="4 5">
    <name type="scientific">Ancylobacter mangrovi</name>
    <dbReference type="NCBI Taxonomy" id="2972472"/>
    <lineage>
        <taxon>Bacteria</taxon>
        <taxon>Pseudomonadati</taxon>
        <taxon>Pseudomonadota</taxon>
        <taxon>Alphaproteobacteria</taxon>
        <taxon>Hyphomicrobiales</taxon>
        <taxon>Xanthobacteraceae</taxon>
        <taxon>Ancylobacter</taxon>
    </lineage>
</organism>
<feature type="domain" description="Chorismate mutase" evidence="3">
    <location>
        <begin position="9"/>
        <end position="100"/>
    </location>
</feature>
<comment type="caution">
    <text evidence="4">The sequence shown here is derived from an EMBL/GenBank/DDBJ whole genome shotgun (WGS) entry which is preliminary data.</text>
</comment>
<keyword evidence="5" id="KW-1185">Reference proteome</keyword>
<dbReference type="PROSITE" id="PS51168">
    <property type="entry name" value="CHORISMATE_MUT_2"/>
    <property type="match status" value="1"/>
</dbReference>
<dbReference type="InterPro" id="IPR036263">
    <property type="entry name" value="Chorismate_II_sf"/>
</dbReference>
<evidence type="ECO:0000256" key="1">
    <source>
        <dbReference type="ARBA" id="ARBA00012404"/>
    </source>
</evidence>
<dbReference type="EMBL" id="JANTHZ010000007">
    <property type="protein sequence ID" value="MCS0496636.1"/>
    <property type="molecule type" value="Genomic_DNA"/>
</dbReference>
<dbReference type="InterPro" id="IPR002701">
    <property type="entry name" value="CM_II_prokaryot"/>
</dbReference>
<name>A0A9X2PGK1_9HYPH</name>
<dbReference type="InterPro" id="IPR036979">
    <property type="entry name" value="CM_dom_sf"/>
</dbReference>
<evidence type="ECO:0000313" key="5">
    <source>
        <dbReference type="Proteomes" id="UP001151088"/>
    </source>
</evidence>
<evidence type="ECO:0000256" key="2">
    <source>
        <dbReference type="ARBA" id="ARBA00023235"/>
    </source>
</evidence>
<sequence length="101" mass="11587">MAVTMRILPENERSLAPFRAEIDAIDGEIVELLARRFEVVKHVIAVKRAEGLAALLPERVEDVVEKVMVRAETKGVPPELVEKLWRILIQWVIDYENERLG</sequence>
<accession>A0A9X2PGK1</accession>
<reference evidence="4" key="1">
    <citation type="submission" date="2022-08" db="EMBL/GenBank/DDBJ databases">
        <authorList>
            <person name="Li F."/>
        </authorList>
    </citation>
    <scope>NUCLEOTIDE SEQUENCE</scope>
    <source>
        <strain evidence="4">MQZ15Z-1</strain>
    </source>
</reference>
<dbReference type="InterPro" id="IPR051331">
    <property type="entry name" value="Chorismate_mutase-related"/>
</dbReference>
<dbReference type="PANTHER" id="PTHR38041">
    <property type="entry name" value="CHORISMATE MUTASE"/>
    <property type="match status" value="1"/>
</dbReference>
<dbReference type="EC" id="5.4.99.5" evidence="1"/>
<dbReference type="Pfam" id="PF01817">
    <property type="entry name" value="CM_2"/>
    <property type="match status" value="1"/>
</dbReference>
<dbReference type="GO" id="GO:0004106">
    <property type="term" value="F:chorismate mutase activity"/>
    <property type="evidence" value="ECO:0007669"/>
    <property type="project" value="UniProtKB-EC"/>
</dbReference>
<evidence type="ECO:0000259" key="3">
    <source>
        <dbReference type="PROSITE" id="PS51168"/>
    </source>
</evidence>
<dbReference type="AlphaFoldDB" id="A0A9X2PGK1"/>
<dbReference type="SMART" id="SM00830">
    <property type="entry name" value="CM_2"/>
    <property type="match status" value="1"/>
</dbReference>
<gene>
    <name evidence="4" type="ORF">NVS89_16160</name>
</gene>
<dbReference type="GO" id="GO:0009697">
    <property type="term" value="P:salicylic acid biosynthetic process"/>
    <property type="evidence" value="ECO:0007669"/>
    <property type="project" value="TreeGrafter"/>
</dbReference>
<dbReference type="RefSeq" id="WP_258733793.1">
    <property type="nucleotide sequence ID" value="NZ_JANTHZ010000007.1"/>
</dbReference>
<dbReference type="GO" id="GO:0046417">
    <property type="term" value="P:chorismate metabolic process"/>
    <property type="evidence" value="ECO:0007669"/>
    <property type="project" value="InterPro"/>
</dbReference>
<protein>
    <recommendedName>
        <fullName evidence="1">chorismate mutase</fullName>
        <ecNumber evidence="1">5.4.99.5</ecNumber>
    </recommendedName>
</protein>
<dbReference type="SUPFAM" id="SSF48600">
    <property type="entry name" value="Chorismate mutase II"/>
    <property type="match status" value="1"/>
</dbReference>
<evidence type="ECO:0000313" key="4">
    <source>
        <dbReference type="EMBL" id="MCS0496636.1"/>
    </source>
</evidence>
<dbReference type="Gene3D" id="1.20.59.10">
    <property type="entry name" value="Chorismate mutase"/>
    <property type="match status" value="1"/>
</dbReference>
<proteinExistence type="predicted"/>
<keyword evidence="2" id="KW-0413">Isomerase</keyword>
<dbReference type="PANTHER" id="PTHR38041:SF1">
    <property type="entry name" value="CHORISMATE MUTASE"/>
    <property type="match status" value="1"/>
</dbReference>